<name>A0ABX1DV96_9HYPH</name>
<dbReference type="Proteomes" id="UP000568486">
    <property type="component" value="Unassembled WGS sequence"/>
</dbReference>
<comment type="caution">
    <text evidence="1">The sequence shown here is derived from an EMBL/GenBank/DDBJ whole genome shotgun (WGS) entry which is preliminary data.</text>
</comment>
<keyword evidence="2" id="KW-1185">Reference proteome</keyword>
<proteinExistence type="predicted"/>
<evidence type="ECO:0000313" key="2">
    <source>
        <dbReference type="Proteomes" id="UP000568486"/>
    </source>
</evidence>
<accession>A0ABX1DV96</accession>
<evidence type="ECO:0000313" key="1">
    <source>
        <dbReference type="EMBL" id="NKC28155.1"/>
    </source>
</evidence>
<reference evidence="1 2" key="1">
    <citation type="submission" date="2020-03" db="EMBL/GenBank/DDBJ databases">
        <title>Whole genome sequencing of clinical and environmental type strains of Ochrobactrum.</title>
        <authorList>
            <person name="Dharne M."/>
        </authorList>
    </citation>
    <scope>NUCLEOTIDE SEQUENCE [LARGE SCALE GENOMIC DNA]</scope>
    <source>
        <strain evidence="1 2">DSM 22292</strain>
    </source>
</reference>
<sequence>MGSIEGCCIGDLFSVEVDLESEEDNSGICLNSLSEGNELYAAGGH</sequence>
<organism evidence="1 2">
    <name type="scientific">Brucella ciceri</name>
    <dbReference type="NCBI Taxonomy" id="391287"/>
    <lineage>
        <taxon>Bacteria</taxon>
        <taxon>Pseudomonadati</taxon>
        <taxon>Pseudomonadota</taxon>
        <taxon>Alphaproteobacteria</taxon>
        <taxon>Hyphomicrobiales</taxon>
        <taxon>Brucellaceae</taxon>
        <taxon>Brucella/Ochrobactrum group</taxon>
        <taxon>Brucella</taxon>
    </lineage>
</organism>
<gene>
    <name evidence="1" type="ORF">HED52_08000</name>
</gene>
<protein>
    <submittedName>
        <fullName evidence="1">Uncharacterized protein</fullName>
    </submittedName>
</protein>
<dbReference type="EMBL" id="JAAVLR010000001">
    <property type="protein sequence ID" value="NKC28155.1"/>
    <property type="molecule type" value="Genomic_DNA"/>
</dbReference>